<sequence length="82" mass="9362">MDDRFSKLDEKMEARHSKMDDKIDDFMAKMLEVMQNRKIVGPSNQPQAHFQVPPLPAAPPLHQPLPPINQTPSPRPPQHMKG</sequence>
<protein>
    <submittedName>
        <fullName evidence="2">Uncharacterized protein</fullName>
    </submittedName>
</protein>
<dbReference type="Proteomes" id="UP001279734">
    <property type="component" value="Unassembled WGS sequence"/>
</dbReference>
<keyword evidence="3" id="KW-1185">Reference proteome</keyword>
<dbReference type="EMBL" id="BSYO01000008">
    <property type="protein sequence ID" value="GMH08711.1"/>
    <property type="molecule type" value="Genomic_DNA"/>
</dbReference>
<comment type="caution">
    <text evidence="2">The sequence shown here is derived from an EMBL/GenBank/DDBJ whole genome shotgun (WGS) entry which is preliminary data.</text>
</comment>
<feature type="compositionally biased region" description="Pro residues" evidence="1">
    <location>
        <begin position="53"/>
        <end position="82"/>
    </location>
</feature>
<proteinExistence type="predicted"/>
<accession>A0AAD3SDD0</accession>
<gene>
    <name evidence="2" type="ORF">Nepgr_010551</name>
</gene>
<evidence type="ECO:0000313" key="3">
    <source>
        <dbReference type="Proteomes" id="UP001279734"/>
    </source>
</evidence>
<evidence type="ECO:0000313" key="2">
    <source>
        <dbReference type="EMBL" id="GMH08711.1"/>
    </source>
</evidence>
<feature type="region of interest" description="Disordered" evidence="1">
    <location>
        <begin position="39"/>
        <end position="82"/>
    </location>
</feature>
<evidence type="ECO:0000256" key="1">
    <source>
        <dbReference type="SAM" id="MobiDB-lite"/>
    </source>
</evidence>
<reference evidence="2" key="1">
    <citation type="submission" date="2023-05" db="EMBL/GenBank/DDBJ databases">
        <title>Nepenthes gracilis genome sequencing.</title>
        <authorList>
            <person name="Fukushima K."/>
        </authorList>
    </citation>
    <scope>NUCLEOTIDE SEQUENCE</scope>
    <source>
        <strain evidence="2">SING2019-196</strain>
    </source>
</reference>
<name>A0AAD3SDD0_NEPGR</name>
<dbReference type="AlphaFoldDB" id="A0AAD3SDD0"/>
<organism evidence="2 3">
    <name type="scientific">Nepenthes gracilis</name>
    <name type="common">Slender pitcher plant</name>
    <dbReference type="NCBI Taxonomy" id="150966"/>
    <lineage>
        <taxon>Eukaryota</taxon>
        <taxon>Viridiplantae</taxon>
        <taxon>Streptophyta</taxon>
        <taxon>Embryophyta</taxon>
        <taxon>Tracheophyta</taxon>
        <taxon>Spermatophyta</taxon>
        <taxon>Magnoliopsida</taxon>
        <taxon>eudicotyledons</taxon>
        <taxon>Gunneridae</taxon>
        <taxon>Pentapetalae</taxon>
        <taxon>Caryophyllales</taxon>
        <taxon>Nepenthaceae</taxon>
        <taxon>Nepenthes</taxon>
    </lineage>
</organism>